<gene>
    <name evidence="2" type="primary">70</name>
    <name evidence="2" type="ORF">PBI_SQUASH_70</name>
</gene>
<dbReference type="RefSeq" id="YP_009801809.1">
    <property type="nucleotide sequence ID" value="NC_047975.1"/>
</dbReference>
<dbReference type="KEGG" id="vg:54992336"/>
<proteinExistence type="predicted"/>
<dbReference type="EMBL" id="MH153813">
    <property type="protein sequence ID" value="AWN04727.1"/>
    <property type="molecule type" value="Genomic_DNA"/>
</dbReference>
<keyword evidence="3" id="KW-1185">Reference proteome</keyword>
<organism evidence="2 3">
    <name type="scientific">Microbacterium phage Squash</name>
    <dbReference type="NCBI Taxonomy" id="2182357"/>
    <lineage>
        <taxon>Viruses</taxon>
        <taxon>Duplodnaviria</taxon>
        <taxon>Heunggongvirae</taxon>
        <taxon>Uroviricota</taxon>
        <taxon>Caudoviricetes</taxon>
        <taxon>Squashvirus</taxon>
        <taxon>Squashvirus squash</taxon>
    </lineage>
</organism>
<accession>A0A2U8UM00</accession>
<evidence type="ECO:0000313" key="3">
    <source>
        <dbReference type="Proteomes" id="UP000246514"/>
    </source>
</evidence>
<dbReference type="Proteomes" id="UP000246514">
    <property type="component" value="Segment"/>
</dbReference>
<reference evidence="2 3" key="1">
    <citation type="submission" date="2018-04" db="EMBL/GenBank/DDBJ databases">
        <authorList>
            <person name="Fournier C.T."/>
            <person name="Kim C.J."/>
            <person name="Romero I.G."/>
            <person name="Sanchez M."/>
            <person name="Do N."/>
            <person name="Wu S."/>
            <person name="Mosier S.A."/>
            <person name="Wang J."/>
            <person name="Lund A."/>
            <person name="Moberg-Parker J."/>
            <person name="Stanton A.-C.J."/>
            <person name="Garlena R.A."/>
            <person name="Russell D.A."/>
            <person name="Pope W.H."/>
            <person name="Jacobs-Sera D."/>
            <person name="Hatfull G.F."/>
        </authorList>
    </citation>
    <scope>NUCLEOTIDE SEQUENCE [LARGE SCALE GENOMIC DNA]</scope>
</reference>
<name>A0A2U8UM00_9CAUD</name>
<evidence type="ECO:0000313" key="2">
    <source>
        <dbReference type="EMBL" id="AWN04727.1"/>
    </source>
</evidence>
<dbReference type="GeneID" id="54992336"/>
<feature type="region of interest" description="Disordered" evidence="1">
    <location>
        <begin position="1"/>
        <end position="35"/>
    </location>
</feature>
<protein>
    <submittedName>
        <fullName evidence="2">Uncharacterized protein</fullName>
    </submittedName>
</protein>
<sequence>MSAAHFHPVLGMVEDEPEAEAKPVFHPVHGHGEKP</sequence>
<evidence type="ECO:0000256" key="1">
    <source>
        <dbReference type="SAM" id="MobiDB-lite"/>
    </source>
</evidence>